<sequence>MPARRLLTSLAAHPPAKPANRLIAPYTHTLTSIPASLRPPYTHTLGDSQVEGDHKSALNPRVRFEIVHAESGAQKVDAWAEWANSVLETEQSRKQVIKVWKQTIGELEKIKSSGNQIPQVSFHSLSSHLSQASTVEAIKSTGSVVVRDVVPDAEAVECAKEVLTAMNQAGGRPLFWHPALLGARSNPSVLSAVSQLSSALLSSPAYITADTLREGLQPRRTEPHVISPWLSPRSLLSHLALSPTLSGLTVSHLPPTIHAATYALLRPLFRPLRSKISFYHASAYLDPENWVFGHHDEADMPHVVGTEVEMPTLAPGDMIFHHTAMPISQTQGQVFLPLHPVQKDGNEEWAAAQRASFERGVPPVEARVEGELCVVEGEGRREMIGSRAGREAMGYE</sequence>
<dbReference type="PANTHER" id="PTHR30613:SF1">
    <property type="entry name" value="DUF1479 DOMAIN PROTEIN (AFU_ORTHOLOGUE AFUA_5G09280)"/>
    <property type="match status" value="1"/>
</dbReference>
<evidence type="ECO:0008006" key="3">
    <source>
        <dbReference type="Google" id="ProtNLM"/>
    </source>
</evidence>
<evidence type="ECO:0000313" key="2">
    <source>
        <dbReference type="Proteomes" id="UP001388673"/>
    </source>
</evidence>
<reference evidence="1 2" key="1">
    <citation type="journal article" date="2024" name="bioRxiv">
        <title>Comparative genomics of Cryptococcus and Kwoniella reveals pathogenesis evolution and contrasting karyotype dynamics via intercentromeric recombination or chromosome fusion.</title>
        <authorList>
            <person name="Coelho M.A."/>
            <person name="David-Palma M."/>
            <person name="Shea T."/>
            <person name="Bowers K."/>
            <person name="McGinley-Smith S."/>
            <person name="Mohammad A.W."/>
            <person name="Gnirke A."/>
            <person name="Yurkov A.M."/>
            <person name="Nowrousian M."/>
            <person name="Sun S."/>
            <person name="Cuomo C.A."/>
            <person name="Heitman J."/>
        </authorList>
    </citation>
    <scope>NUCLEOTIDE SEQUENCE [LARGE SCALE GENOMIC DNA]</scope>
    <source>
        <strain evidence="1 2">CBS 13917</strain>
    </source>
</reference>
<dbReference type="PANTHER" id="PTHR30613">
    <property type="entry name" value="UNCHARACTERIZED PROTEIN YBIU-RELATED"/>
    <property type="match status" value="1"/>
</dbReference>
<evidence type="ECO:0000313" key="1">
    <source>
        <dbReference type="EMBL" id="KAK8864721.1"/>
    </source>
</evidence>
<dbReference type="RefSeq" id="XP_066805017.1">
    <property type="nucleotide sequence ID" value="XM_066945094.1"/>
</dbReference>
<dbReference type="GeneID" id="92179236"/>
<dbReference type="InterPro" id="IPR027443">
    <property type="entry name" value="IPNS-like_sf"/>
</dbReference>
<protein>
    <recommendedName>
        <fullName evidence="3">Mitochondrial protein</fullName>
    </recommendedName>
</protein>
<dbReference type="KEGG" id="kne:92179236"/>
<comment type="caution">
    <text evidence="1">The sequence shown here is derived from an EMBL/GenBank/DDBJ whole genome shotgun (WGS) entry which is preliminary data.</text>
</comment>
<dbReference type="Gene3D" id="2.60.120.330">
    <property type="entry name" value="B-lactam Antibiotic, Isopenicillin N Synthase, Chain"/>
    <property type="match status" value="2"/>
</dbReference>
<dbReference type="SUPFAM" id="SSF51197">
    <property type="entry name" value="Clavaminate synthase-like"/>
    <property type="match status" value="1"/>
</dbReference>
<organism evidence="1 2">
    <name type="scientific">Kwoniella newhampshirensis</name>
    <dbReference type="NCBI Taxonomy" id="1651941"/>
    <lineage>
        <taxon>Eukaryota</taxon>
        <taxon>Fungi</taxon>
        <taxon>Dikarya</taxon>
        <taxon>Basidiomycota</taxon>
        <taxon>Agaricomycotina</taxon>
        <taxon>Tremellomycetes</taxon>
        <taxon>Tremellales</taxon>
        <taxon>Cryptococcaceae</taxon>
        <taxon>Kwoniella</taxon>
    </lineage>
</organism>
<dbReference type="Proteomes" id="UP001388673">
    <property type="component" value="Unassembled WGS sequence"/>
</dbReference>
<dbReference type="EMBL" id="JBCAWK010000003">
    <property type="protein sequence ID" value="KAK8864721.1"/>
    <property type="molecule type" value="Genomic_DNA"/>
</dbReference>
<dbReference type="InterPro" id="IPR010856">
    <property type="entry name" value="Gig2-like"/>
</dbReference>
<dbReference type="AlphaFoldDB" id="A0AAW0Z3S2"/>
<dbReference type="Pfam" id="PF07350">
    <property type="entry name" value="Gig2-like"/>
    <property type="match status" value="2"/>
</dbReference>
<accession>A0AAW0Z3S2</accession>
<gene>
    <name evidence="1" type="ORF">IAR55_001977</name>
</gene>
<keyword evidence="2" id="KW-1185">Reference proteome</keyword>
<name>A0AAW0Z3S2_9TREE</name>
<proteinExistence type="predicted"/>